<dbReference type="EMBL" id="VYZN01000009">
    <property type="protein sequence ID" value="KAE9542891.1"/>
    <property type="molecule type" value="Genomic_DNA"/>
</dbReference>
<name>A0A6G0U1A1_APHGL</name>
<dbReference type="GO" id="GO:0004660">
    <property type="term" value="F:protein farnesyltransferase activity"/>
    <property type="evidence" value="ECO:0007669"/>
    <property type="project" value="UniProtKB-EC"/>
</dbReference>
<dbReference type="Gene3D" id="1.25.40.120">
    <property type="entry name" value="Protein prenylyltransferase"/>
    <property type="match status" value="1"/>
</dbReference>
<sequence>MESLIKHYNSLKQIIFGIFKRTVGQFILYKVSGAVFNMVDQNQEHKSDSPDLYDSADNFNYVLYRDRPEWKDVQPIAQDDGPARVVQIAYSTKFSDVYDYFRAVLKSGEKSLRALSLVTDAITLNPANYTVWIYRLEIVKHLKVDLNNELEYISNVIREFTKNYQVWQYRKTIVEMLNDPSGELEFTADILDMDSKNYHAWQYRQWVLTTFSELMQYELNFVDNLISQDMRNNSAWNQRYFVINNSDPDSDVINKELEYTFGKIRILSKNESAWNYLRGLLLYSENGVLEDKVRDFCSNLYNKGNRSVHLMSCLIDLTDADESTDPENVEKIKFALKLCFDLASDYDPIRRYYWAYISKDIELKFNFKEHDTKILLLHTMSSSALEKIPDVGIDDKGRYKYILIKVTDQNDSSNQSKYVVRGGQRFDFHGN</sequence>
<comment type="caution">
    <text evidence="17">The sequence shown here is derived from an EMBL/GenBank/DDBJ whole genome shotgun (WGS) entry which is preliminary data.</text>
</comment>
<reference evidence="17 18" key="1">
    <citation type="submission" date="2019-08" db="EMBL/GenBank/DDBJ databases">
        <title>The genome of the soybean aphid Biotype 1, its phylome, world population structure and adaptation to the North American continent.</title>
        <authorList>
            <person name="Giordano R."/>
            <person name="Donthu R.K."/>
            <person name="Hernandez A.G."/>
            <person name="Wright C.L."/>
            <person name="Zimin A.V."/>
        </authorList>
    </citation>
    <scope>NUCLEOTIDE SEQUENCE [LARGE SCALE GENOMIC DNA]</scope>
    <source>
        <tissue evidence="17">Whole aphids</tissue>
    </source>
</reference>
<feature type="active site" description="Proton acceptor" evidence="15">
    <location>
        <position position="429"/>
    </location>
</feature>
<keyword evidence="6" id="KW-0637">Prenyltransferase</keyword>
<dbReference type="EC" id="2.5.1.59" evidence="4"/>
<dbReference type="SUPFAM" id="SSF48439">
    <property type="entry name" value="Protein prenylyltransferase"/>
    <property type="match status" value="1"/>
</dbReference>
<dbReference type="OrthoDB" id="272289at2759"/>
<dbReference type="InterPro" id="IPR038596">
    <property type="entry name" value="Janus_sf"/>
</dbReference>
<evidence type="ECO:0000256" key="1">
    <source>
        <dbReference type="ARBA" id="ARBA00001946"/>
    </source>
</evidence>
<dbReference type="Pfam" id="PF01239">
    <property type="entry name" value="PPTA"/>
    <property type="match status" value="5"/>
</dbReference>
<dbReference type="AlphaFoldDB" id="A0A6G0U1A1"/>
<evidence type="ECO:0000313" key="18">
    <source>
        <dbReference type="Proteomes" id="UP000475862"/>
    </source>
</evidence>
<evidence type="ECO:0000256" key="13">
    <source>
        <dbReference type="ARBA" id="ARBA00043086"/>
    </source>
</evidence>
<dbReference type="InterPro" id="IPR002088">
    <property type="entry name" value="Prenyl_trans_a"/>
</dbReference>
<evidence type="ECO:0000256" key="4">
    <source>
        <dbReference type="ARBA" id="ARBA00012700"/>
    </source>
</evidence>
<dbReference type="PANTHER" id="PTHR11129:SF1">
    <property type="entry name" value="PROTEIN FARNESYLTRANSFERASE_GERANYLGERANYLTRANSFERASE TYPE-1 SUBUNIT ALPHA"/>
    <property type="match status" value="1"/>
</dbReference>
<organism evidence="17 18">
    <name type="scientific">Aphis glycines</name>
    <name type="common">Soybean aphid</name>
    <dbReference type="NCBI Taxonomy" id="307491"/>
    <lineage>
        <taxon>Eukaryota</taxon>
        <taxon>Metazoa</taxon>
        <taxon>Ecdysozoa</taxon>
        <taxon>Arthropoda</taxon>
        <taxon>Hexapoda</taxon>
        <taxon>Insecta</taxon>
        <taxon>Pterygota</taxon>
        <taxon>Neoptera</taxon>
        <taxon>Paraneoptera</taxon>
        <taxon>Hemiptera</taxon>
        <taxon>Sternorrhyncha</taxon>
        <taxon>Aphidomorpha</taxon>
        <taxon>Aphidoidea</taxon>
        <taxon>Aphididae</taxon>
        <taxon>Aphidini</taxon>
        <taxon>Aphis</taxon>
        <taxon>Aphis</taxon>
    </lineage>
</organism>
<evidence type="ECO:0000256" key="11">
    <source>
        <dbReference type="ARBA" id="ARBA00041392"/>
    </source>
</evidence>
<dbReference type="PROSITE" id="PS51147">
    <property type="entry name" value="PFTA"/>
    <property type="match status" value="5"/>
</dbReference>
<evidence type="ECO:0000256" key="7">
    <source>
        <dbReference type="ARBA" id="ARBA00022679"/>
    </source>
</evidence>
<dbReference type="GO" id="GO:0005953">
    <property type="term" value="C:CAAX-protein geranylgeranyltransferase complex"/>
    <property type="evidence" value="ECO:0007669"/>
    <property type="project" value="TreeGrafter"/>
</dbReference>
<evidence type="ECO:0000256" key="16">
    <source>
        <dbReference type="PIRSR" id="PIRSR607702-2"/>
    </source>
</evidence>
<keyword evidence="9" id="KW-0460">Magnesium</keyword>
<gene>
    <name evidence="17" type="ORF">AGLY_002802</name>
</gene>
<evidence type="ECO:0000256" key="12">
    <source>
        <dbReference type="ARBA" id="ARBA00042436"/>
    </source>
</evidence>
<evidence type="ECO:0000313" key="17">
    <source>
        <dbReference type="EMBL" id="KAE9542891.1"/>
    </source>
</evidence>
<evidence type="ECO:0000256" key="14">
    <source>
        <dbReference type="ARBA" id="ARBA00043219"/>
    </source>
</evidence>
<dbReference type="Proteomes" id="UP000475862">
    <property type="component" value="Unassembled WGS sequence"/>
</dbReference>
<keyword evidence="18" id="KW-1185">Reference proteome</keyword>
<dbReference type="EC" id="2.5.1.58" evidence="5"/>
<evidence type="ECO:0000256" key="6">
    <source>
        <dbReference type="ARBA" id="ARBA00022602"/>
    </source>
</evidence>
<dbReference type="InterPro" id="IPR007702">
    <property type="entry name" value="Janus"/>
</dbReference>
<keyword evidence="7" id="KW-0808">Transferase</keyword>
<protein>
    <recommendedName>
        <fullName evidence="10">Protein farnesyltransferase/geranylgeranyltransferase type-1 subunit alpha</fullName>
        <ecNumber evidence="5">2.5.1.58</ecNumber>
        <ecNumber evidence="4">2.5.1.59</ecNumber>
    </recommendedName>
    <alternativeName>
        <fullName evidence="13">CAAX farnesyltransferase subunit alpha</fullName>
    </alternativeName>
    <alternativeName>
        <fullName evidence="12">FTase-alpha</fullName>
    </alternativeName>
    <alternativeName>
        <fullName evidence="11">Ras proteins prenyltransferase subunit alpha</fullName>
    </alternativeName>
    <alternativeName>
        <fullName evidence="14">Type I protein geranyl-geranyltransferase subunit alpha</fullName>
    </alternativeName>
</protein>
<dbReference type="SUPFAM" id="SSF143724">
    <property type="entry name" value="PHP14-like"/>
    <property type="match status" value="1"/>
</dbReference>
<evidence type="ECO:0000256" key="10">
    <source>
        <dbReference type="ARBA" id="ARBA00040965"/>
    </source>
</evidence>
<evidence type="ECO:0000256" key="3">
    <source>
        <dbReference type="ARBA" id="ARBA00010971"/>
    </source>
</evidence>
<evidence type="ECO:0000256" key="2">
    <source>
        <dbReference type="ARBA" id="ARBA00006734"/>
    </source>
</evidence>
<dbReference type="GO" id="GO:0004662">
    <property type="term" value="F:CAAX-protein geranylgeranyltransferase activity"/>
    <property type="evidence" value="ECO:0007669"/>
    <property type="project" value="UniProtKB-EC"/>
</dbReference>
<dbReference type="Gene3D" id="3.50.20.20">
    <property type="entry name" value="Janus/Ocnus"/>
    <property type="match status" value="1"/>
</dbReference>
<dbReference type="GO" id="GO:0005965">
    <property type="term" value="C:protein farnesyltransferase complex"/>
    <property type="evidence" value="ECO:0007669"/>
    <property type="project" value="TreeGrafter"/>
</dbReference>
<comment type="similarity">
    <text evidence="3">Belongs to the janus family.</text>
</comment>
<comment type="cofactor">
    <cofactor evidence="1">
        <name>Mg(2+)</name>
        <dbReference type="ChEBI" id="CHEBI:18420"/>
    </cofactor>
</comment>
<evidence type="ECO:0000256" key="8">
    <source>
        <dbReference type="ARBA" id="ARBA00022737"/>
    </source>
</evidence>
<proteinExistence type="inferred from homology"/>
<evidence type="ECO:0000256" key="15">
    <source>
        <dbReference type="PIRSR" id="PIRSR607702-1"/>
    </source>
</evidence>
<accession>A0A6G0U1A1</accession>
<evidence type="ECO:0000256" key="9">
    <source>
        <dbReference type="ARBA" id="ARBA00022842"/>
    </source>
</evidence>
<dbReference type="PANTHER" id="PTHR11129">
    <property type="entry name" value="PROTEIN FARNESYLTRANSFERASE ALPHA SUBUNIT/RAB GERANYLGERANYL TRANSFERASE ALPHA SUBUNIT"/>
    <property type="match status" value="1"/>
</dbReference>
<dbReference type="Pfam" id="PF05005">
    <property type="entry name" value="Ocnus"/>
    <property type="match status" value="1"/>
</dbReference>
<feature type="binding site" evidence="16">
    <location>
        <position position="400"/>
    </location>
    <ligand>
        <name>substrate</name>
    </ligand>
</feature>
<keyword evidence="8" id="KW-0677">Repeat</keyword>
<evidence type="ECO:0000256" key="5">
    <source>
        <dbReference type="ARBA" id="ARBA00012702"/>
    </source>
</evidence>
<comment type="similarity">
    <text evidence="2">Belongs to the protein prenyltransferase subunit alpha family.</text>
</comment>